<dbReference type="VEuPathDB" id="FungiDB:RhiirFUN_015173"/>
<dbReference type="HOGENOM" id="CLU_927949_0_0_1"/>
<dbReference type="GO" id="GO:0005634">
    <property type="term" value="C:nucleus"/>
    <property type="evidence" value="ECO:0007669"/>
    <property type="project" value="TreeGrafter"/>
</dbReference>
<feature type="region of interest" description="Disordered" evidence="1">
    <location>
        <begin position="1"/>
        <end position="136"/>
    </location>
</feature>
<evidence type="ECO:0000256" key="1">
    <source>
        <dbReference type="SAM" id="MobiDB-lite"/>
    </source>
</evidence>
<organism evidence="2">
    <name type="scientific">Rhizophagus irregularis (strain DAOM 181602 / DAOM 197198 / MUCL 43194)</name>
    <name type="common">Arbuscular mycorrhizal fungus</name>
    <name type="synonym">Glomus intraradices</name>
    <dbReference type="NCBI Taxonomy" id="747089"/>
    <lineage>
        <taxon>Eukaryota</taxon>
        <taxon>Fungi</taxon>
        <taxon>Fungi incertae sedis</taxon>
        <taxon>Mucoromycota</taxon>
        <taxon>Glomeromycotina</taxon>
        <taxon>Glomeromycetes</taxon>
        <taxon>Glomerales</taxon>
        <taxon>Glomeraceae</taxon>
        <taxon>Rhizophagus</taxon>
    </lineage>
</organism>
<accession>U9UEE7</accession>
<dbReference type="eggNOG" id="KOG2959">
    <property type="taxonomic scope" value="Eukaryota"/>
</dbReference>
<dbReference type="PANTHER" id="PTHR13464">
    <property type="entry name" value="TRANSCRIPTIONAL REGULATOR PROTEIN HCNGP"/>
    <property type="match status" value="1"/>
</dbReference>
<reference evidence="2" key="1">
    <citation type="submission" date="2013-07" db="EMBL/GenBank/DDBJ databases">
        <title>The genome of an arbuscular mycorrhizal fungus provides insights into the evolution of the oldest plant symbiosis.</title>
        <authorList>
            <consortium name="DOE Joint Genome Institute"/>
            <person name="Tisserant E."/>
            <person name="Malbreil M."/>
            <person name="Kuo A."/>
            <person name="Kohler A."/>
            <person name="Symeonidi A."/>
            <person name="Balestrini R."/>
            <person name="Charron P."/>
            <person name="Duensing N."/>
            <person name="Frei-dit-Frey N."/>
            <person name="Gianinazzi-Pearson V."/>
            <person name="Gilbert B."/>
            <person name="Handa Y."/>
            <person name="Hijri M."/>
            <person name="Kaul R."/>
            <person name="Kawaguchi M."/>
            <person name="Krajinski F."/>
            <person name="Lammers P."/>
            <person name="Lapierre D."/>
            <person name="Masclaux F.G."/>
            <person name="Murat C."/>
            <person name="Morin E."/>
            <person name="Ndikumana S."/>
            <person name="Pagni M."/>
            <person name="Petitpierre D."/>
            <person name="Requena N."/>
            <person name="Rosikiewicz P."/>
            <person name="Riley R."/>
            <person name="Saito K."/>
            <person name="San Clemente H."/>
            <person name="Shapiro H."/>
            <person name="van Tuinen D."/>
            <person name="Becard G."/>
            <person name="Bonfante P."/>
            <person name="Paszkowski U."/>
            <person name="Shachar-Hill Y."/>
            <person name="Young J.P."/>
            <person name="Sanders I.R."/>
            <person name="Henrissat B."/>
            <person name="Rensing S.A."/>
            <person name="Grigoriev I.V."/>
            <person name="Corradi N."/>
            <person name="Roux C."/>
            <person name="Martin F."/>
        </authorList>
    </citation>
    <scope>NUCLEOTIDE SEQUENCE</scope>
    <source>
        <strain evidence="2">DAOM 197198</strain>
    </source>
</reference>
<proteinExistence type="predicted"/>
<dbReference type="EMBL" id="KI280597">
    <property type="protein sequence ID" value="ESA16943.1"/>
    <property type="molecule type" value="Genomic_DNA"/>
</dbReference>
<dbReference type="GO" id="GO:0006355">
    <property type="term" value="P:regulation of DNA-templated transcription"/>
    <property type="evidence" value="ECO:0007669"/>
    <property type="project" value="InterPro"/>
</dbReference>
<protein>
    <recommendedName>
        <fullName evidence="3">HCNGP-domain-containing protein</fullName>
    </recommendedName>
</protein>
<feature type="region of interest" description="Disordered" evidence="1">
    <location>
        <begin position="148"/>
        <end position="174"/>
    </location>
</feature>
<feature type="compositionally biased region" description="Polar residues" evidence="1">
    <location>
        <begin position="163"/>
        <end position="174"/>
    </location>
</feature>
<dbReference type="PANTHER" id="PTHR13464:SF0">
    <property type="entry name" value="SAP30-BINDING PROTEIN"/>
    <property type="match status" value="1"/>
</dbReference>
<name>U9UEE7_RHIID</name>
<evidence type="ECO:0000313" key="2">
    <source>
        <dbReference type="EMBL" id="ESA16943.1"/>
    </source>
</evidence>
<sequence>MNSLLGLNYYDDEDDEQQQKTEKDGNTAKPIKAISAPGLSSLVSYKDDDQEGDEEEEGNEASNGLKNSAYNSQAIVHNDTGGKQSKEESIKPPPPTILLPKKALAQSPDFSNLVRRKDNNPTPHKRDGLSASPKQVVSSPVINILSPHQKAAEPVEQQKSDTGDNISTTPMETDTQFDESDYANRQVLMRQLLTPKPIEGKDNWGIPPEPEKECDQDLQAKIVHFYQLKERGVHFNKNLLKNKAFRNPHIYNKLVEFVELDEIGSNFDREVYDPYGFPPEAFADQLGKFMHIYTARYFNF</sequence>
<feature type="compositionally biased region" description="Basic and acidic residues" evidence="1">
    <location>
        <begin position="17"/>
        <end position="26"/>
    </location>
</feature>
<feature type="compositionally biased region" description="Polar residues" evidence="1">
    <location>
        <begin position="61"/>
        <end position="75"/>
    </location>
</feature>
<feature type="compositionally biased region" description="Basic and acidic residues" evidence="1">
    <location>
        <begin position="150"/>
        <end position="162"/>
    </location>
</feature>
<feature type="compositionally biased region" description="Basic and acidic residues" evidence="1">
    <location>
        <begin position="115"/>
        <end position="128"/>
    </location>
</feature>
<dbReference type="InterPro" id="IPR012479">
    <property type="entry name" value="SAP30BP"/>
</dbReference>
<dbReference type="Pfam" id="PF07818">
    <property type="entry name" value="HCNGP"/>
    <property type="match status" value="1"/>
</dbReference>
<gene>
    <name evidence="2" type="ORF">GLOINDRAFT_153069</name>
</gene>
<evidence type="ECO:0008006" key="3">
    <source>
        <dbReference type="Google" id="ProtNLM"/>
    </source>
</evidence>
<dbReference type="AlphaFoldDB" id="U9UEE7"/>
<feature type="compositionally biased region" description="Acidic residues" evidence="1">
    <location>
        <begin position="48"/>
        <end position="59"/>
    </location>
</feature>